<reference evidence="11" key="1">
    <citation type="submission" date="2020-11" db="EMBL/GenBank/DDBJ databases">
        <authorList>
            <person name="Tran Van P."/>
        </authorList>
    </citation>
    <scope>NUCLEOTIDE SEQUENCE</scope>
</reference>
<protein>
    <recommendedName>
        <fullName evidence="6">Cilia- and flagella-associated protein 263</fullName>
    </recommendedName>
</protein>
<keyword evidence="9" id="KW-0472">Membrane</keyword>
<dbReference type="AlphaFoldDB" id="A0A7R9FPS8"/>
<keyword evidence="4" id="KW-0966">Cell projection</keyword>
<sequence>MNEEHFTADDNDQQRPSQASLSPGDSTLYNTCSERTNSPTVRLEGSPGNLPHPHTIDSVDYNFVQQAAMALPVGVDHPAIRSLSLTSRHSSLTPELEEKLEELSDVDLWKAVNNLKMSNNLLQLENQLIEECLKRNDPVTIVGIQQLVEQATINSLAHSRLQAVATSVLQPSSSSVGSRRGTDDTLASPRGSTNRSGSIYRISSVLDHMPRLSISQKMGMVLREIEDTRTALEQYRRRNANTMTVLRAQIESHREGLEEVHDTVGHFEASVVKTHHSKDKITSEKFIKFMDDWLKAANSAIEKLRLRTSSLRHQYRNIRQRMAYRSEMGESLALIDIEQVEIANNECVTKLAQKNNQLIQLRGIAGQCNIKVSSQKKALQHQLESLEVLERQLKSKEVQRDGLAQDTISVQQELLRAQRSVDAMRHLHQTYQLPNILDYVKKKAEIEELEKMIKIWSRHNVVQQGMLSTDDRAMKRMIRQDNITREDLFQQSGQTVTTPDSEFFTELNTDSKTTTQKPRVKGYAALVEAGYIAEFVTMVGAGFLAGYAALVEAGYIAEFVTMVGAGFLGGITSCYLFIVQKEDMEGRNSRWRSRLEYMIQIANDVGRRRYKDVKYLPRIDKRGELHQNNRDIDDLMMMI</sequence>
<dbReference type="GO" id="GO:0060271">
    <property type="term" value="P:cilium assembly"/>
    <property type="evidence" value="ECO:0007669"/>
    <property type="project" value="TreeGrafter"/>
</dbReference>
<evidence type="ECO:0000256" key="9">
    <source>
        <dbReference type="SAM" id="Phobius"/>
    </source>
</evidence>
<name>A0A7R9FPS8_9NEOP</name>
<evidence type="ECO:0000256" key="7">
    <source>
        <dbReference type="SAM" id="Coils"/>
    </source>
</evidence>
<evidence type="ECO:0000256" key="2">
    <source>
        <dbReference type="ARBA" id="ARBA00022794"/>
    </source>
</evidence>
<dbReference type="Pfam" id="PF13870">
    <property type="entry name" value="CCDC113_CCDC96_CC"/>
    <property type="match status" value="1"/>
</dbReference>
<gene>
    <name evidence="11" type="ORF">TTEB3V08_LOCUS4573</name>
</gene>
<evidence type="ECO:0000256" key="4">
    <source>
        <dbReference type="ARBA" id="ARBA00023273"/>
    </source>
</evidence>
<feature type="region of interest" description="Disordered" evidence="8">
    <location>
        <begin position="1"/>
        <end position="49"/>
    </location>
</feature>
<evidence type="ECO:0000259" key="10">
    <source>
        <dbReference type="Pfam" id="PF13870"/>
    </source>
</evidence>
<dbReference type="EMBL" id="OE001324">
    <property type="protein sequence ID" value="CAD7456546.1"/>
    <property type="molecule type" value="Genomic_DNA"/>
</dbReference>
<feature type="compositionally biased region" description="Polar residues" evidence="8">
    <location>
        <begin position="14"/>
        <end position="40"/>
    </location>
</feature>
<feature type="transmembrane region" description="Helical" evidence="9">
    <location>
        <begin position="529"/>
        <end position="550"/>
    </location>
</feature>
<evidence type="ECO:0000313" key="11">
    <source>
        <dbReference type="EMBL" id="CAD7456546.1"/>
    </source>
</evidence>
<dbReference type="PANTHER" id="PTHR15654:SF2">
    <property type="entry name" value="COILED-COIL DOMAIN-CONTAINING PROTEIN 113"/>
    <property type="match status" value="1"/>
</dbReference>
<evidence type="ECO:0000256" key="8">
    <source>
        <dbReference type="SAM" id="MobiDB-lite"/>
    </source>
</evidence>
<evidence type="ECO:0000256" key="6">
    <source>
        <dbReference type="ARBA" id="ARBA00044798"/>
    </source>
</evidence>
<accession>A0A7R9FPS8</accession>
<evidence type="ECO:0000256" key="3">
    <source>
        <dbReference type="ARBA" id="ARBA00023054"/>
    </source>
</evidence>
<feature type="transmembrane region" description="Helical" evidence="9">
    <location>
        <begin position="556"/>
        <end position="578"/>
    </location>
</feature>
<comment type="similarity">
    <text evidence="5">Belongs to the CFAP263 family.</text>
</comment>
<evidence type="ECO:0000256" key="5">
    <source>
        <dbReference type="ARBA" id="ARBA00044506"/>
    </source>
</evidence>
<dbReference type="GO" id="GO:0005930">
    <property type="term" value="C:axoneme"/>
    <property type="evidence" value="ECO:0007669"/>
    <property type="project" value="TreeGrafter"/>
</dbReference>
<dbReference type="InterPro" id="IPR025254">
    <property type="entry name" value="CCDC113/CCDC96_CC"/>
</dbReference>
<proteinExistence type="inferred from homology"/>
<feature type="region of interest" description="Disordered" evidence="8">
    <location>
        <begin position="168"/>
        <end position="195"/>
    </location>
</feature>
<keyword evidence="3 7" id="KW-0175">Coiled coil</keyword>
<evidence type="ECO:0000256" key="1">
    <source>
        <dbReference type="ARBA" id="ARBA00004138"/>
    </source>
</evidence>
<feature type="domain" description="CCDC113/CCDC96 coiled-coil" evidence="10">
    <location>
        <begin position="295"/>
        <end position="459"/>
    </location>
</feature>
<dbReference type="GO" id="GO:0036064">
    <property type="term" value="C:ciliary basal body"/>
    <property type="evidence" value="ECO:0007669"/>
    <property type="project" value="TreeGrafter"/>
</dbReference>
<keyword evidence="9" id="KW-0812">Transmembrane</keyword>
<feature type="coiled-coil region" evidence="7">
    <location>
        <begin position="376"/>
        <end position="406"/>
    </location>
</feature>
<comment type="subcellular location">
    <subcellularLocation>
        <location evidence="1">Cell projection</location>
        <location evidence="1">Cilium</location>
    </subcellularLocation>
</comment>
<dbReference type="PANTHER" id="PTHR15654">
    <property type="entry name" value="COILED-COIL DOMAIN-CONTAINING PROTEIN 113-RELATED"/>
    <property type="match status" value="1"/>
</dbReference>
<keyword evidence="2" id="KW-0970">Cilium biogenesis/degradation</keyword>
<keyword evidence="9" id="KW-1133">Transmembrane helix</keyword>
<dbReference type="InterPro" id="IPR051885">
    <property type="entry name" value="CC_CF"/>
</dbReference>
<organism evidence="11">
    <name type="scientific">Timema tahoe</name>
    <dbReference type="NCBI Taxonomy" id="61484"/>
    <lineage>
        <taxon>Eukaryota</taxon>
        <taxon>Metazoa</taxon>
        <taxon>Ecdysozoa</taxon>
        <taxon>Arthropoda</taxon>
        <taxon>Hexapoda</taxon>
        <taxon>Insecta</taxon>
        <taxon>Pterygota</taxon>
        <taxon>Neoptera</taxon>
        <taxon>Polyneoptera</taxon>
        <taxon>Phasmatodea</taxon>
        <taxon>Timematodea</taxon>
        <taxon>Timematoidea</taxon>
        <taxon>Timematidae</taxon>
        <taxon>Timema</taxon>
    </lineage>
</organism>